<organism evidence="1">
    <name type="scientific">Azotobacter chroococcum</name>
    <dbReference type="NCBI Taxonomy" id="353"/>
    <lineage>
        <taxon>Bacteria</taxon>
        <taxon>Pseudomonadati</taxon>
        <taxon>Pseudomonadota</taxon>
        <taxon>Gammaproteobacteria</taxon>
        <taxon>Pseudomonadales</taxon>
        <taxon>Pseudomonadaceae</taxon>
        <taxon>Azotobacter</taxon>
    </lineage>
</organism>
<feature type="non-terminal residue" evidence="1">
    <location>
        <position position="110"/>
    </location>
</feature>
<evidence type="ECO:0000313" key="1">
    <source>
        <dbReference type="EMBL" id="ABU49157.1"/>
    </source>
</evidence>
<reference evidence="1" key="1">
    <citation type="submission" date="2007-05" db="EMBL/GenBank/DDBJ databases">
        <title>Molecular identification of soil diazotrophs of agricultural interest.</title>
        <authorList>
            <person name="Castaldini M."/>
            <person name="Landi S."/>
            <person name="Fabiani A."/>
        </authorList>
    </citation>
    <scope>NUCLEOTIDE SEQUENCE</scope>
    <source>
        <strain evidence="1">ISSDS-347</strain>
    </source>
</reference>
<protein>
    <submittedName>
        <fullName evidence="1">NifH</fullName>
    </submittedName>
</protein>
<accession>A7U456</accession>
<name>A7U456_9GAMM</name>
<dbReference type="AlphaFoldDB" id="A7U456"/>
<feature type="non-terminal residue" evidence="1">
    <location>
        <position position="1"/>
    </location>
</feature>
<sequence length="110" mass="12824">LHSLILHFQGPEHPSWKWLHQAGSVEDLELEDVLKIGLRRRQSASEVPVVLNPGVGCAWPWCYHRDQLPGRGRRLQRRPGLRILRRTGRRGVRGFAMPIRENKARKLHRC</sequence>
<dbReference type="EMBL" id="EF620478">
    <property type="protein sequence ID" value="ABU49157.1"/>
    <property type="molecule type" value="Genomic_DNA"/>
</dbReference>
<proteinExistence type="predicted"/>